<dbReference type="PANTHER" id="PTHR46124:SF2">
    <property type="entry name" value="D-AMINOACYL-TRNA DEACYLASE"/>
    <property type="match status" value="1"/>
</dbReference>
<feature type="binding site" evidence="1">
    <location>
        <position position="7"/>
    </location>
    <ligand>
        <name>a divalent metal cation</name>
        <dbReference type="ChEBI" id="CHEBI:60240"/>
        <label>1</label>
    </ligand>
</feature>
<dbReference type="InterPro" id="IPR001130">
    <property type="entry name" value="TatD-like"/>
</dbReference>
<feature type="binding site" evidence="1">
    <location>
        <position position="5"/>
    </location>
    <ligand>
        <name>a divalent metal cation</name>
        <dbReference type="ChEBI" id="CHEBI:60240"/>
        <label>1</label>
    </ligand>
</feature>
<comment type="caution">
    <text evidence="2">The sequence shown here is derived from an EMBL/GenBank/DDBJ whole genome shotgun (WGS) entry which is preliminary data.</text>
</comment>
<dbReference type="CDD" id="cd01310">
    <property type="entry name" value="TatD_DNAse"/>
    <property type="match status" value="1"/>
</dbReference>
<keyword evidence="2" id="KW-0378">Hydrolase</keyword>
<dbReference type="AlphaFoldDB" id="A0A853KDZ2"/>
<dbReference type="PANTHER" id="PTHR46124">
    <property type="entry name" value="D-AMINOACYL-TRNA DEACYLASE"/>
    <property type="match status" value="1"/>
</dbReference>
<dbReference type="GO" id="GO:0016788">
    <property type="term" value="F:hydrolase activity, acting on ester bonds"/>
    <property type="evidence" value="ECO:0007669"/>
    <property type="project" value="InterPro"/>
</dbReference>
<dbReference type="InterPro" id="IPR049677">
    <property type="entry name" value="QatD"/>
</dbReference>
<feature type="binding site" evidence="1">
    <location>
        <position position="120"/>
    </location>
    <ligand>
        <name>a divalent metal cation</name>
        <dbReference type="ChEBI" id="CHEBI:60240"/>
        <label>2</label>
    </ligand>
</feature>
<protein>
    <submittedName>
        <fullName evidence="2">Hydrolase TatD</fullName>
    </submittedName>
</protein>
<gene>
    <name evidence="2" type="ORF">AYW79_04245</name>
</gene>
<feature type="binding site" evidence="1">
    <location>
        <position position="144"/>
    </location>
    <ligand>
        <name>a divalent metal cation</name>
        <dbReference type="ChEBI" id="CHEBI:60240"/>
        <label>2</label>
    </ligand>
</feature>
<reference evidence="2 3" key="1">
    <citation type="submission" date="2016-02" db="EMBL/GenBank/DDBJ databases">
        <title>Draft genome sequence of Acidibacillus ferrooxidans SLC66.</title>
        <authorList>
            <person name="Oliveira G."/>
            <person name="Nancucheo I."/>
            <person name="Dall'Agnol H."/>
            <person name="Johnson B."/>
            <person name="Oliveira R."/>
            <person name="Nunes G.L."/>
            <person name="Tzotzos G."/>
            <person name="Orellana S.C."/>
            <person name="Salim A.C."/>
            <person name="Araujo F.M."/>
        </authorList>
    </citation>
    <scope>NUCLEOTIDE SEQUENCE [LARGE SCALE GENOMIC DNA]</scope>
    <source>
        <strain evidence="2 3">SLC66</strain>
    </source>
</reference>
<dbReference type="Gene3D" id="3.20.20.140">
    <property type="entry name" value="Metal-dependent hydrolases"/>
    <property type="match status" value="1"/>
</dbReference>
<evidence type="ECO:0000313" key="2">
    <source>
        <dbReference type="EMBL" id="OAG94574.1"/>
    </source>
</evidence>
<dbReference type="Proteomes" id="UP000077421">
    <property type="component" value="Unassembled WGS sequence"/>
</dbReference>
<evidence type="ECO:0000313" key="3">
    <source>
        <dbReference type="Proteomes" id="UP000077421"/>
    </source>
</evidence>
<dbReference type="Pfam" id="PF01026">
    <property type="entry name" value="TatD_DNase"/>
    <property type="match status" value="1"/>
</dbReference>
<dbReference type="SUPFAM" id="SSF51556">
    <property type="entry name" value="Metallo-dependent hydrolases"/>
    <property type="match status" value="1"/>
</dbReference>
<dbReference type="PIRSF" id="PIRSF005902">
    <property type="entry name" value="DNase_TatD"/>
    <property type="match status" value="1"/>
</dbReference>
<sequence>MIDLHCHLDLYPEPSLIAKECASRGLNVLSVTTTPSAWNGTNAIAQRRTKTALGLHPQLANERYGELELFDELLPRVPYIGEIGLDGSKNYRQHWNKQLTVFNHILDSCVKAGGRIMSIHSRRAAPTVLDCIENFADAGIPILHWFSGSTRDLQRAIDMGCWFSVGPPMLFTAKGKDLVTRIPRSRVIPESDGPFAEHNGQPLLPWHTAMVYRELSNLWSVAFETVDELLTENFVTLIGHHEF</sequence>
<feature type="binding site" evidence="1">
    <location>
        <position position="192"/>
    </location>
    <ligand>
        <name>a divalent metal cation</name>
        <dbReference type="ChEBI" id="CHEBI:60240"/>
        <label>1</label>
    </ligand>
</feature>
<proteinExistence type="predicted"/>
<dbReference type="InterPro" id="IPR032466">
    <property type="entry name" value="Metal_Hydrolase"/>
</dbReference>
<feature type="binding site" evidence="1">
    <location>
        <position position="82"/>
    </location>
    <ligand>
        <name>a divalent metal cation</name>
        <dbReference type="ChEBI" id="CHEBI:60240"/>
        <label>1</label>
    </ligand>
</feature>
<name>A0A853KDZ2_9BACL</name>
<dbReference type="OrthoDB" id="9810005at2"/>
<dbReference type="RefSeq" id="WP_067562081.1">
    <property type="nucleotide sequence ID" value="NZ_LSUQ01000008.1"/>
</dbReference>
<keyword evidence="1" id="KW-0479">Metal-binding</keyword>
<organism evidence="2 3">
    <name type="scientific">Ferroacidibacillus organovorans</name>
    <dbReference type="NCBI Taxonomy" id="1765683"/>
    <lineage>
        <taxon>Bacteria</taxon>
        <taxon>Bacillati</taxon>
        <taxon>Bacillota</taxon>
        <taxon>Bacilli</taxon>
        <taxon>Bacillales</taxon>
        <taxon>Alicyclobacillaceae</taxon>
        <taxon>Ferroacidibacillus</taxon>
    </lineage>
</organism>
<evidence type="ECO:0000256" key="1">
    <source>
        <dbReference type="PIRSR" id="PIRSR005902-1"/>
    </source>
</evidence>
<dbReference type="EMBL" id="LSUQ01000008">
    <property type="protein sequence ID" value="OAG94574.1"/>
    <property type="molecule type" value="Genomic_DNA"/>
</dbReference>
<dbReference type="GO" id="GO:0046872">
    <property type="term" value="F:metal ion binding"/>
    <property type="evidence" value="ECO:0007669"/>
    <property type="project" value="UniProtKB-KW"/>
</dbReference>
<dbReference type="NCBIfam" id="NF041926">
    <property type="entry name" value="QatD"/>
    <property type="match status" value="1"/>
</dbReference>
<accession>A0A853KDZ2</accession>